<dbReference type="EMBL" id="QEAO01000007">
    <property type="protein sequence ID" value="TPX35645.1"/>
    <property type="molecule type" value="Genomic_DNA"/>
</dbReference>
<name>A0A507CDK6_9FUNG</name>
<dbReference type="OrthoDB" id="2155142at2759"/>
<reference evidence="1 2" key="1">
    <citation type="journal article" date="2019" name="Sci. Rep.">
        <title>Comparative genomics of chytrid fungi reveal insights into the obligate biotrophic and pathogenic lifestyle of Synchytrium endobioticum.</title>
        <authorList>
            <person name="van de Vossenberg B.T.L.H."/>
            <person name="Warris S."/>
            <person name="Nguyen H.D.T."/>
            <person name="van Gent-Pelzer M.P.E."/>
            <person name="Joly D.L."/>
            <person name="van de Geest H.C."/>
            <person name="Bonants P.J.M."/>
            <person name="Smith D.S."/>
            <person name="Levesque C.A."/>
            <person name="van der Lee T.A.J."/>
        </authorList>
    </citation>
    <scope>NUCLEOTIDE SEQUENCE [LARGE SCALE GENOMIC DNA]</scope>
    <source>
        <strain evidence="1 2">JEL517</strain>
    </source>
</reference>
<organism evidence="1 2">
    <name type="scientific">Synchytrium microbalum</name>
    <dbReference type="NCBI Taxonomy" id="1806994"/>
    <lineage>
        <taxon>Eukaryota</taxon>
        <taxon>Fungi</taxon>
        <taxon>Fungi incertae sedis</taxon>
        <taxon>Chytridiomycota</taxon>
        <taxon>Chytridiomycota incertae sedis</taxon>
        <taxon>Chytridiomycetes</taxon>
        <taxon>Synchytriales</taxon>
        <taxon>Synchytriaceae</taxon>
        <taxon>Synchytrium</taxon>
    </lineage>
</organism>
<dbReference type="RefSeq" id="XP_031026077.1">
    <property type="nucleotide sequence ID" value="XM_031167910.1"/>
</dbReference>
<accession>A0A507CDK6</accession>
<comment type="caution">
    <text evidence="1">The sequence shown here is derived from an EMBL/GenBank/DDBJ whole genome shotgun (WGS) entry which is preliminary data.</text>
</comment>
<sequence>MSTIAAKLAHLASIRSSILSIPLITTPKARVLAQPSQRVKFLTHYPPNVSNLRLANQDPDLKLLDLVDVRYQELKERELRFNARGKLVRVSVMNGPQKRVEGGKKKKR</sequence>
<keyword evidence="2" id="KW-1185">Reference proteome</keyword>
<protein>
    <submittedName>
        <fullName evidence="1">Uncharacterized protein</fullName>
    </submittedName>
</protein>
<dbReference type="GeneID" id="42003207"/>
<gene>
    <name evidence="1" type="ORF">SmJEL517_g01982</name>
</gene>
<dbReference type="AlphaFoldDB" id="A0A507CDK6"/>
<dbReference type="Proteomes" id="UP000319731">
    <property type="component" value="Unassembled WGS sequence"/>
</dbReference>
<evidence type="ECO:0000313" key="2">
    <source>
        <dbReference type="Proteomes" id="UP000319731"/>
    </source>
</evidence>
<evidence type="ECO:0000313" key="1">
    <source>
        <dbReference type="EMBL" id="TPX35645.1"/>
    </source>
</evidence>
<proteinExistence type="predicted"/>